<accession>A0A314V127</accession>
<dbReference type="GO" id="GO:0004674">
    <property type="term" value="F:protein serine/threonine kinase activity"/>
    <property type="evidence" value="ECO:0007669"/>
    <property type="project" value="TreeGrafter"/>
</dbReference>
<dbReference type="EMBL" id="PJQY01002750">
    <property type="protein sequence ID" value="PQM42898.1"/>
    <property type="molecule type" value="Genomic_DNA"/>
</dbReference>
<organism evidence="4 5">
    <name type="scientific">Prunus yedoensis var. nudiflora</name>
    <dbReference type="NCBI Taxonomy" id="2094558"/>
    <lineage>
        <taxon>Eukaryota</taxon>
        <taxon>Viridiplantae</taxon>
        <taxon>Streptophyta</taxon>
        <taxon>Embryophyta</taxon>
        <taxon>Tracheophyta</taxon>
        <taxon>Spermatophyta</taxon>
        <taxon>Magnoliopsida</taxon>
        <taxon>eudicotyledons</taxon>
        <taxon>Gunneridae</taxon>
        <taxon>Pentapetalae</taxon>
        <taxon>rosids</taxon>
        <taxon>fabids</taxon>
        <taxon>Rosales</taxon>
        <taxon>Rosaceae</taxon>
        <taxon>Amygdaloideae</taxon>
        <taxon>Amygdaleae</taxon>
        <taxon>Prunus</taxon>
    </lineage>
</organism>
<dbReference type="OrthoDB" id="1175057at2759"/>
<dbReference type="InterPro" id="IPR000719">
    <property type="entry name" value="Prot_kinase_dom"/>
</dbReference>
<dbReference type="GO" id="GO:0005524">
    <property type="term" value="F:ATP binding"/>
    <property type="evidence" value="ECO:0007669"/>
    <property type="project" value="UniProtKB-KW"/>
</dbReference>
<evidence type="ECO:0000313" key="5">
    <source>
        <dbReference type="Proteomes" id="UP000250321"/>
    </source>
</evidence>
<reference evidence="4 5" key="1">
    <citation type="submission" date="2018-02" db="EMBL/GenBank/DDBJ databases">
        <title>Draft genome of wild Prunus yedoensis var. nudiflora.</title>
        <authorList>
            <person name="Baek S."/>
            <person name="Kim J.-H."/>
            <person name="Choi K."/>
            <person name="Kim G.-B."/>
            <person name="Cho A."/>
            <person name="Jang H."/>
            <person name="Shin C.-H."/>
            <person name="Yu H.-J."/>
            <person name="Mun J.-H."/>
        </authorList>
    </citation>
    <scope>NUCLEOTIDE SEQUENCE [LARGE SCALE GENOMIC DNA]</scope>
    <source>
        <strain evidence="5">cv. Jeju island</strain>
        <tissue evidence="4">Leaf</tissue>
    </source>
</reference>
<keyword evidence="2" id="KW-0067">ATP-binding</keyword>
<keyword evidence="1" id="KW-0547">Nucleotide-binding</keyword>
<protein>
    <submittedName>
        <fullName evidence="4">Putative wall-associated receptor kinase-like 16</fullName>
    </submittedName>
</protein>
<evidence type="ECO:0000256" key="2">
    <source>
        <dbReference type="ARBA" id="ARBA00022840"/>
    </source>
</evidence>
<keyword evidence="4" id="KW-0808">Transferase</keyword>
<name>A0A314V127_PRUYE</name>
<evidence type="ECO:0000259" key="3">
    <source>
        <dbReference type="PROSITE" id="PS50011"/>
    </source>
</evidence>
<dbReference type="PANTHER" id="PTHR27005">
    <property type="entry name" value="WALL-ASSOCIATED RECEPTOR KINASE-LIKE 21"/>
    <property type="match status" value="1"/>
</dbReference>
<dbReference type="InterPro" id="IPR045274">
    <property type="entry name" value="WAK-like"/>
</dbReference>
<sequence>MALFFNTFIKEGKASSPLSLELRMKIASETAGALAYLRSLTTTPILPSFVSTSSILLDDNYTAKLCSFSLLGFVHNNSRFSLSSISQGCFDPASKTLIEKLDVYGIGIVLAELLTRPNAISSSGDGDLTKLAKSFLLRVEEDRLKEILDDKIVEEGDFETTKKVAQLATRCLRYEKEEMPSMKEVVAELEGILHNLRAQQGGQASCS</sequence>
<dbReference type="STRING" id="2094558.A0A314V127"/>
<evidence type="ECO:0000256" key="1">
    <source>
        <dbReference type="ARBA" id="ARBA00022741"/>
    </source>
</evidence>
<proteinExistence type="predicted"/>
<dbReference type="Pfam" id="PF07714">
    <property type="entry name" value="PK_Tyr_Ser-Thr"/>
    <property type="match status" value="1"/>
</dbReference>
<evidence type="ECO:0000313" key="4">
    <source>
        <dbReference type="EMBL" id="PQM42898.1"/>
    </source>
</evidence>
<dbReference type="AlphaFoldDB" id="A0A314V127"/>
<dbReference type="GO" id="GO:0007166">
    <property type="term" value="P:cell surface receptor signaling pathway"/>
    <property type="evidence" value="ECO:0007669"/>
    <property type="project" value="InterPro"/>
</dbReference>
<dbReference type="PROSITE" id="PS50011">
    <property type="entry name" value="PROTEIN_KINASE_DOM"/>
    <property type="match status" value="1"/>
</dbReference>
<dbReference type="Proteomes" id="UP000250321">
    <property type="component" value="Unassembled WGS sequence"/>
</dbReference>
<dbReference type="GO" id="GO:0005886">
    <property type="term" value="C:plasma membrane"/>
    <property type="evidence" value="ECO:0007669"/>
    <property type="project" value="TreeGrafter"/>
</dbReference>
<dbReference type="InterPro" id="IPR001245">
    <property type="entry name" value="Ser-Thr/Tyr_kinase_cat_dom"/>
</dbReference>
<keyword evidence="4" id="KW-0675">Receptor</keyword>
<dbReference type="InterPro" id="IPR011009">
    <property type="entry name" value="Kinase-like_dom_sf"/>
</dbReference>
<dbReference type="PANTHER" id="PTHR27005:SF468">
    <property type="entry name" value="OS01G0310500 PROTEIN"/>
    <property type="match status" value="1"/>
</dbReference>
<feature type="domain" description="Protein kinase" evidence="3">
    <location>
        <begin position="1"/>
        <end position="197"/>
    </location>
</feature>
<gene>
    <name evidence="4" type="ORF">Pyn_38587</name>
</gene>
<comment type="caution">
    <text evidence="4">The sequence shown here is derived from an EMBL/GenBank/DDBJ whole genome shotgun (WGS) entry which is preliminary data.</text>
</comment>
<dbReference type="Gene3D" id="1.10.510.10">
    <property type="entry name" value="Transferase(Phosphotransferase) domain 1"/>
    <property type="match status" value="1"/>
</dbReference>
<keyword evidence="4" id="KW-0418">Kinase</keyword>
<keyword evidence="5" id="KW-1185">Reference proteome</keyword>
<dbReference type="SUPFAM" id="SSF56112">
    <property type="entry name" value="Protein kinase-like (PK-like)"/>
    <property type="match status" value="1"/>
</dbReference>